<gene>
    <name evidence="6" type="primary">rsmH</name>
    <name evidence="7" type="ORF">A2541_01840</name>
</gene>
<accession>A0A1G2PFX5</accession>
<dbReference type="InterPro" id="IPR002903">
    <property type="entry name" value="RsmH"/>
</dbReference>
<name>A0A1G2PFX5_9BACT</name>
<dbReference type="PANTHER" id="PTHR11265">
    <property type="entry name" value="S-ADENOSYL-METHYLTRANSFERASE MRAW"/>
    <property type="match status" value="1"/>
</dbReference>
<dbReference type="EMBL" id="MHSQ01000019">
    <property type="protein sequence ID" value="OHA47238.1"/>
    <property type="molecule type" value="Genomic_DNA"/>
</dbReference>
<dbReference type="EC" id="2.1.1.199" evidence="6"/>
<evidence type="ECO:0000256" key="1">
    <source>
        <dbReference type="ARBA" id="ARBA00010396"/>
    </source>
</evidence>
<dbReference type="Pfam" id="PF01795">
    <property type="entry name" value="Methyltransf_5"/>
    <property type="match status" value="1"/>
</dbReference>
<feature type="binding site" evidence="6">
    <location>
        <position position="78"/>
    </location>
    <ligand>
        <name>S-adenosyl-L-methionine</name>
        <dbReference type="ChEBI" id="CHEBI:59789"/>
    </ligand>
</feature>
<comment type="subcellular location">
    <subcellularLocation>
        <location evidence="6">Cytoplasm</location>
    </subcellularLocation>
</comment>
<comment type="catalytic activity">
    <reaction evidence="6">
        <text>cytidine(1402) in 16S rRNA + S-adenosyl-L-methionine = N(4)-methylcytidine(1402) in 16S rRNA + S-adenosyl-L-homocysteine + H(+)</text>
        <dbReference type="Rhea" id="RHEA:42928"/>
        <dbReference type="Rhea" id="RHEA-COMP:10286"/>
        <dbReference type="Rhea" id="RHEA-COMP:10287"/>
        <dbReference type="ChEBI" id="CHEBI:15378"/>
        <dbReference type="ChEBI" id="CHEBI:57856"/>
        <dbReference type="ChEBI" id="CHEBI:59789"/>
        <dbReference type="ChEBI" id="CHEBI:74506"/>
        <dbReference type="ChEBI" id="CHEBI:82748"/>
        <dbReference type="EC" id="2.1.1.199"/>
    </reaction>
</comment>
<evidence type="ECO:0000256" key="4">
    <source>
        <dbReference type="ARBA" id="ARBA00022679"/>
    </source>
</evidence>
<dbReference type="STRING" id="1802338.A2541_01840"/>
<dbReference type="Gene3D" id="3.40.50.150">
    <property type="entry name" value="Vaccinia Virus protein VP39"/>
    <property type="match status" value="1"/>
</dbReference>
<comment type="similarity">
    <text evidence="1 6">Belongs to the methyltransferase superfamily. RsmH family.</text>
</comment>
<dbReference type="GO" id="GO:0070475">
    <property type="term" value="P:rRNA base methylation"/>
    <property type="evidence" value="ECO:0007669"/>
    <property type="project" value="UniProtKB-UniRule"/>
</dbReference>
<dbReference type="Gene3D" id="1.10.150.170">
    <property type="entry name" value="Putative methyltransferase TM0872, insert domain"/>
    <property type="match status" value="1"/>
</dbReference>
<keyword evidence="2 6" id="KW-0698">rRNA processing</keyword>
<dbReference type="SUPFAM" id="SSF81799">
    <property type="entry name" value="Putative methyltransferase TM0872, insert domain"/>
    <property type="match status" value="1"/>
</dbReference>
<dbReference type="Proteomes" id="UP000176965">
    <property type="component" value="Unassembled WGS sequence"/>
</dbReference>
<keyword evidence="3 6" id="KW-0489">Methyltransferase</keyword>
<feature type="binding site" evidence="6">
    <location>
        <begin position="31"/>
        <end position="33"/>
    </location>
    <ligand>
        <name>S-adenosyl-L-methionine</name>
        <dbReference type="ChEBI" id="CHEBI:59789"/>
    </ligand>
</feature>
<dbReference type="SUPFAM" id="SSF53335">
    <property type="entry name" value="S-adenosyl-L-methionine-dependent methyltransferases"/>
    <property type="match status" value="1"/>
</dbReference>
<evidence type="ECO:0000256" key="2">
    <source>
        <dbReference type="ARBA" id="ARBA00022552"/>
    </source>
</evidence>
<dbReference type="GO" id="GO:0071424">
    <property type="term" value="F:rRNA (cytosine-N4-)-methyltransferase activity"/>
    <property type="evidence" value="ECO:0007669"/>
    <property type="project" value="UniProtKB-UniRule"/>
</dbReference>
<organism evidence="7 8">
    <name type="scientific">Candidatus Taylorbacteria bacterium RIFOXYD2_FULL_36_9</name>
    <dbReference type="NCBI Taxonomy" id="1802338"/>
    <lineage>
        <taxon>Bacteria</taxon>
        <taxon>Candidatus Tayloriibacteriota</taxon>
    </lineage>
</organism>
<evidence type="ECO:0000256" key="3">
    <source>
        <dbReference type="ARBA" id="ARBA00022603"/>
    </source>
</evidence>
<reference evidence="7 8" key="1">
    <citation type="journal article" date="2016" name="Nat. Commun.">
        <title>Thousands of microbial genomes shed light on interconnected biogeochemical processes in an aquifer system.</title>
        <authorList>
            <person name="Anantharaman K."/>
            <person name="Brown C.T."/>
            <person name="Hug L.A."/>
            <person name="Sharon I."/>
            <person name="Castelle C.J."/>
            <person name="Probst A.J."/>
            <person name="Thomas B.C."/>
            <person name="Singh A."/>
            <person name="Wilkins M.J."/>
            <person name="Karaoz U."/>
            <person name="Brodie E.L."/>
            <person name="Williams K.H."/>
            <person name="Hubbard S.S."/>
            <person name="Banfield J.F."/>
        </authorList>
    </citation>
    <scope>NUCLEOTIDE SEQUENCE [LARGE SCALE GENOMIC DNA]</scope>
</reference>
<feature type="binding site" evidence="6">
    <location>
        <position position="51"/>
    </location>
    <ligand>
        <name>S-adenosyl-L-methionine</name>
        <dbReference type="ChEBI" id="CHEBI:59789"/>
    </ligand>
</feature>
<protein>
    <recommendedName>
        <fullName evidence="6">Ribosomal RNA small subunit methyltransferase H</fullName>
        <ecNumber evidence="6">2.1.1.199</ecNumber>
    </recommendedName>
    <alternativeName>
        <fullName evidence="6">16S rRNA m(4)C1402 methyltransferase</fullName>
    </alternativeName>
    <alternativeName>
        <fullName evidence="6">rRNA (cytosine-N(4)-)-methyltransferase RsmH</fullName>
    </alternativeName>
</protein>
<feature type="binding site" evidence="6">
    <location>
        <position position="99"/>
    </location>
    <ligand>
        <name>S-adenosyl-L-methionine</name>
        <dbReference type="ChEBI" id="CHEBI:59789"/>
    </ligand>
</feature>
<dbReference type="NCBIfam" id="TIGR00006">
    <property type="entry name" value="16S rRNA (cytosine(1402)-N(4))-methyltransferase RsmH"/>
    <property type="match status" value="1"/>
</dbReference>
<dbReference type="PIRSF" id="PIRSF004486">
    <property type="entry name" value="MraW"/>
    <property type="match status" value="1"/>
</dbReference>
<keyword evidence="5 6" id="KW-0949">S-adenosyl-L-methionine</keyword>
<comment type="function">
    <text evidence="6">Specifically methylates the N4 position of cytidine in position 1402 (C1402) of 16S rRNA.</text>
</comment>
<keyword evidence="4 6" id="KW-0808">Transferase</keyword>
<dbReference type="GO" id="GO:0005737">
    <property type="term" value="C:cytoplasm"/>
    <property type="evidence" value="ECO:0007669"/>
    <property type="project" value="UniProtKB-SubCell"/>
</dbReference>
<dbReference type="AlphaFoldDB" id="A0A1G2PFX5"/>
<dbReference type="InterPro" id="IPR023397">
    <property type="entry name" value="SAM-dep_MeTrfase_MraW_recog"/>
</dbReference>
<keyword evidence="6" id="KW-0963">Cytoplasm</keyword>
<evidence type="ECO:0000313" key="7">
    <source>
        <dbReference type="EMBL" id="OHA47238.1"/>
    </source>
</evidence>
<feature type="binding site" evidence="6">
    <location>
        <position position="106"/>
    </location>
    <ligand>
        <name>S-adenosyl-L-methionine</name>
        <dbReference type="ChEBI" id="CHEBI:59789"/>
    </ligand>
</feature>
<sequence>MIHESVLLKETVDGLNLKAGDTLFDGTLGGGGHSVLVAEKFGPKVKIIAVDKDSEALKRAEVRLKNVGADYSLTLSDFRNMDKVLAEQKVEKVQGIILDLGLSSNQLDESGRGFSFQKEEPLFMTFVKPEENPVVTAQTILNEWGEQTLADIIYGYADERYAKRIAKKIVEARKEKEIKTTAELVEIMRQAVPAGYRKGKTHFATKTFQAIRMAVNDEMEALKDGLRKGFDCLSTGGRMSIISFHSGEDRIVKNFFRDKIKEKKAILINKKPIIASKEEIIKNPRSRSAKLRIIEKC</sequence>
<dbReference type="PANTHER" id="PTHR11265:SF0">
    <property type="entry name" value="12S RRNA N4-METHYLCYTIDINE METHYLTRANSFERASE"/>
    <property type="match status" value="1"/>
</dbReference>
<comment type="caution">
    <text evidence="7">The sequence shown here is derived from an EMBL/GenBank/DDBJ whole genome shotgun (WGS) entry which is preliminary data.</text>
</comment>
<evidence type="ECO:0000313" key="8">
    <source>
        <dbReference type="Proteomes" id="UP000176965"/>
    </source>
</evidence>
<dbReference type="InterPro" id="IPR029063">
    <property type="entry name" value="SAM-dependent_MTases_sf"/>
</dbReference>
<evidence type="ECO:0000256" key="5">
    <source>
        <dbReference type="ARBA" id="ARBA00022691"/>
    </source>
</evidence>
<proteinExistence type="inferred from homology"/>
<dbReference type="HAMAP" id="MF_01007">
    <property type="entry name" value="16SrRNA_methyltr_H"/>
    <property type="match status" value="1"/>
</dbReference>
<evidence type="ECO:0000256" key="6">
    <source>
        <dbReference type="HAMAP-Rule" id="MF_01007"/>
    </source>
</evidence>